<evidence type="ECO:0000313" key="3">
    <source>
        <dbReference type="Proteomes" id="UP000324705"/>
    </source>
</evidence>
<dbReference type="CDD" id="cd06222">
    <property type="entry name" value="RNase_H_like"/>
    <property type="match status" value="1"/>
</dbReference>
<dbReference type="Pfam" id="PF13456">
    <property type="entry name" value="RVT_3"/>
    <property type="match status" value="1"/>
</dbReference>
<dbReference type="InterPro" id="IPR036397">
    <property type="entry name" value="RNaseH_sf"/>
</dbReference>
<dbReference type="EMBL" id="LT934118">
    <property type="protein sequence ID" value="VAI07329.1"/>
    <property type="molecule type" value="Genomic_DNA"/>
</dbReference>
<dbReference type="SUPFAM" id="SSF53098">
    <property type="entry name" value="Ribonuclease H-like"/>
    <property type="match status" value="1"/>
</dbReference>
<accession>A0A9R0T6F7</accession>
<reference evidence="2 3" key="1">
    <citation type="submission" date="2017-09" db="EMBL/GenBank/DDBJ databases">
        <authorList>
            <consortium name="International Durum Wheat Genome Sequencing Consortium (IDWGSC)"/>
            <person name="Milanesi L."/>
        </authorList>
    </citation>
    <scope>NUCLEOTIDE SEQUENCE [LARGE SCALE GENOMIC DNA]</scope>
    <source>
        <strain evidence="3">cv. Svevo</strain>
    </source>
</reference>
<dbReference type="InterPro" id="IPR012337">
    <property type="entry name" value="RNaseH-like_sf"/>
</dbReference>
<dbReference type="InterPro" id="IPR002156">
    <property type="entry name" value="RNaseH_domain"/>
</dbReference>
<gene>
    <name evidence="2" type="ORF">TRITD_4Bv1G128890</name>
</gene>
<dbReference type="InterPro" id="IPR044730">
    <property type="entry name" value="RNase_H-like_dom_plant"/>
</dbReference>
<feature type="domain" description="RNase H type-1" evidence="1">
    <location>
        <begin position="84"/>
        <end position="205"/>
    </location>
</feature>
<evidence type="ECO:0000259" key="1">
    <source>
        <dbReference type="Pfam" id="PF13456"/>
    </source>
</evidence>
<dbReference type="GO" id="GO:0003676">
    <property type="term" value="F:nucleic acid binding"/>
    <property type="evidence" value="ECO:0007669"/>
    <property type="project" value="InterPro"/>
</dbReference>
<dbReference type="InterPro" id="IPR052929">
    <property type="entry name" value="RNase_H-like_EbsB-rel"/>
</dbReference>
<dbReference type="Gene3D" id="3.30.420.10">
    <property type="entry name" value="Ribonuclease H-like superfamily/Ribonuclease H"/>
    <property type="match status" value="1"/>
</dbReference>
<dbReference type="PANTHER" id="PTHR47074:SF76">
    <property type="entry name" value="RNASE H TYPE-1 DOMAIN-CONTAINING PROTEIN"/>
    <property type="match status" value="1"/>
</dbReference>
<dbReference type="OMA" id="MACEEGI"/>
<dbReference type="Gramene" id="TRITD4Bv1G128890.1">
    <property type="protein sequence ID" value="TRITD4Bv1G128890.1"/>
    <property type="gene ID" value="TRITD4Bv1G128890"/>
</dbReference>
<dbReference type="AlphaFoldDB" id="A0A9R0T6F7"/>
<dbReference type="Proteomes" id="UP000324705">
    <property type="component" value="Chromosome 4B"/>
</dbReference>
<evidence type="ECO:0000313" key="2">
    <source>
        <dbReference type="EMBL" id="VAI07329.1"/>
    </source>
</evidence>
<dbReference type="PANTHER" id="PTHR47074">
    <property type="entry name" value="BNAC02G40300D PROTEIN"/>
    <property type="match status" value="1"/>
</dbReference>
<organism evidence="2 3">
    <name type="scientific">Triticum turgidum subsp. durum</name>
    <name type="common">Durum wheat</name>
    <name type="synonym">Triticum durum</name>
    <dbReference type="NCBI Taxonomy" id="4567"/>
    <lineage>
        <taxon>Eukaryota</taxon>
        <taxon>Viridiplantae</taxon>
        <taxon>Streptophyta</taxon>
        <taxon>Embryophyta</taxon>
        <taxon>Tracheophyta</taxon>
        <taxon>Spermatophyta</taxon>
        <taxon>Magnoliopsida</taxon>
        <taxon>Liliopsida</taxon>
        <taxon>Poales</taxon>
        <taxon>Poaceae</taxon>
        <taxon>BOP clade</taxon>
        <taxon>Pooideae</taxon>
        <taxon>Triticodae</taxon>
        <taxon>Triticeae</taxon>
        <taxon>Triticinae</taxon>
        <taxon>Triticum</taxon>
    </lineage>
</organism>
<keyword evidence="3" id="KW-1185">Reference proteome</keyword>
<protein>
    <recommendedName>
        <fullName evidence="1">RNase H type-1 domain-containing protein</fullName>
    </recommendedName>
</protein>
<name>A0A9R0T6F7_TRITD</name>
<dbReference type="GO" id="GO:0004523">
    <property type="term" value="F:RNA-DNA hybrid ribonuclease activity"/>
    <property type="evidence" value="ECO:0007669"/>
    <property type="project" value="InterPro"/>
</dbReference>
<proteinExistence type="predicted"/>
<sequence length="234" mass="25561">MTMWRIWHVRNEITHQKNPPPTEASCRFLHGYINSLLCIRQHPRADIVKGKMVVHLGRSAATQIKHSGEEKRWMPPAVGLAKLNMDGSYVPATGAAGGGMVLRGAAGEIIYTACRQLRTCTNGLEAELAACSEGLALALHRIELPIVIEMNSLEAVSMLNSRSVDRSNHRVLVQEILGLIAADPRKISISHISRSQNTVSHALAAYGRSTPRTAVWLGSGLHNIVNLCMAERPP</sequence>